<sequence>MIRIETSSKKLFRAILTVVLITLVSCEGVNSEEKALLSKVHEIREQYAPDKRTVLFDIRVFSDAKKYILTGETDNEIALAELRKSLESSDVEYIDKIKLLPSDELEGKTHAIVNISVANLRSNAKHSAELATQATLGTPVKVLKKEGGWYYIQTPDKYLSWVDDGGIQLMNDDEFKRWQSAEKIIYSKTYGHSYTQENTDAIVSDLVAGDVIETVSSSDAFYEVKYPDGRKAFVSKNDAENYNEWIDRMNPTIDDLVTTSKQLMGVPYLWGGTSTKGMDCSGFTKTIYFLNGMVIPRDASQQVHTGKSIDSVQEFDNLEKGDLLFFGRKATDSTAERVVHVGMWIGNNEFIHASNMVRISSMDPNAENFDEWNRNRYLRTKRILKEQDPDLIHLAQTPLFKE</sequence>
<keyword evidence="8" id="KW-1185">Reference proteome</keyword>
<accession>A0A3G2L1B2</accession>
<dbReference type="AlphaFoldDB" id="A0A3G2L1B2"/>
<dbReference type="PROSITE" id="PS51257">
    <property type="entry name" value="PROKAR_LIPOPROTEIN"/>
    <property type="match status" value="1"/>
</dbReference>
<dbReference type="PROSITE" id="PS51781">
    <property type="entry name" value="SH3B"/>
    <property type="match status" value="1"/>
</dbReference>
<protein>
    <submittedName>
        <fullName evidence="7">Glycoside hydrolase</fullName>
    </submittedName>
</protein>
<keyword evidence="3 7" id="KW-0378">Hydrolase</keyword>
<dbReference type="InterPro" id="IPR000064">
    <property type="entry name" value="NLP_P60_dom"/>
</dbReference>
<evidence type="ECO:0000259" key="5">
    <source>
        <dbReference type="PROSITE" id="PS51781"/>
    </source>
</evidence>
<evidence type="ECO:0000256" key="4">
    <source>
        <dbReference type="ARBA" id="ARBA00022807"/>
    </source>
</evidence>
<keyword evidence="2" id="KW-0645">Protease</keyword>
<feature type="domain" description="NlpC/P60" evidence="6">
    <location>
        <begin position="250"/>
        <end position="384"/>
    </location>
</feature>
<evidence type="ECO:0000256" key="1">
    <source>
        <dbReference type="ARBA" id="ARBA00007074"/>
    </source>
</evidence>
<dbReference type="InterPro" id="IPR051202">
    <property type="entry name" value="Peptidase_C40"/>
</dbReference>
<evidence type="ECO:0000313" key="7">
    <source>
        <dbReference type="EMBL" id="AYN66048.1"/>
    </source>
</evidence>
<evidence type="ECO:0000313" key="8">
    <source>
        <dbReference type="Proteomes" id="UP000276309"/>
    </source>
</evidence>
<dbReference type="InterPro" id="IPR003646">
    <property type="entry name" value="SH3-like_bac-type"/>
</dbReference>
<proteinExistence type="inferred from homology"/>
<dbReference type="InterPro" id="IPR038765">
    <property type="entry name" value="Papain-like_cys_pep_sf"/>
</dbReference>
<comment type="similarity">
    <text evidence="1">Belongs to the peptidase C40 family.</text>
</comment>
<dbReference type="Gene3D" id="2.30.30.40">
    <property type="entry name" value="SH3 Domains"/>
    <property type="match status" value="2"/>
</dbReference>
<gene>
    <name evidence="7" type="ORF">D1013_00940</name>
</gene>
<name>A0A3G2L1B2_9FLAO</name>
<dbReference type="Gene3D" id="3.90.1720.10">
    <property type="entry name" value="endopeptidase domain like (from Nostoc punctiforme)"/>
    <property type="match status" value="1"/>
</dbReference>
<dbReference type="PANTHER" id="PTHR47053">
    <property type="entry name" value="MUREIN DD-ENDOPEPTIDASE MEPH-RELATED"/>
    <property type="match status" value="1"/>
</dbReference>
<dbReference type="RefSeq" id="WP_121847101.1">
    <property type="nucleotide sequence ID" value="NZ_CP032050.1"/>
</dbReference>
<evidence type="ECO:0000259" key="6">
    <source>
        <dbReference type="PROSITE" id="PS51935"/>
    </source>
</evidence>
<evidence type="ECO:0000256" key="3">
    <source>
        <dbReference type="ARBA" id="ARBA00022801"/>
    </source>
</evidence>
<dbReference type="EMBL" id="CP032050">
    <property type="protein sequence ID" value="AYN66048.1"/>
    <property type="molecule type" value="Genomic_DNA"/>
</dbReference>
<dbReference type="Proteomes" id="UP000276309">
    <property type="component" value="Chromosome"/>
</dbReference>
<dbReference type="Pfam" id="PF00877">
    <property type="entry name" value="NLPC_P60"/>
    <property type="match status" value="1"/>
</dbReference>
<feature type="domain" description="SH3b" evidence="5">
    <location>
        <begin position="108"/>
        <end position="171"/>
    </location>
</feature>
<evidence type="ECO:0000256" key="2">
    <source>
        <dbReference type="ARBA" id="ARBA00022670"/>
    </source>
</evidence>
<keyword evidence="4" id="KW-0788">Thiol protease</keyword>
<dbReference type="GO" id="GO:0008234">
    <property type="term" value="F:cysteine-type peptidase activity"/>
    <property type="evidence" value="ECO:0007669"/>
    <property type="project" value="UniProtKB-KW"/>
</dbReference>
<dbReference type="OrthoDB" id="9813368at2"/>
<dbReference type="Pfam" id="PF08239">
    <property type="entry name" value="SH3_3"/>
    <property type="match status" value="1"/>
</dbReference>
<dbReference type="PROSITE" id="PS51935">
    <property type="entry name" value="NLPC_P60"/>
    <property type="match status" value="1"/>
</dbReference>
<dbReference type="GO" id="GO:0006508">
    <property type="term" value="P:proteolysis"/>
    <property type="evidence" value="ECO:0007669"/>
    <property type="project" value="UniProtKB-KW"/>
</dbReference>
<dbReference type="PANTHER" id="PTHR47053:SF1">
    <property type="entry name" value="MUREIN DD-ENDOPEPTIDASE MEPH-RELATED"/>
    <property type="match status" value="1"/>
</dbReference>
<dbReference type="KEGG" id="emar:D1013_00940"/>
<dbReference type="SUPFAM" id="SSF54001">
    <property type="entry name" value="Cysteine proteinases"/>
    <property type="match status" value="1"/>
</dbReference>
<reference evidence="7 8" key="1">
    <citation type="submission" date="2018-08" db="EMBL/GenBank/DDBJ databases">
        <title>The reduced genetic potential of extracellular carbohydrate catabolism in Euzebyella marina RN62, a Flavobacteriia bacterium isolated from the hadal water.</title>
        <authorList>
            <person name="Xue C."/>
        </authorList>
    </citation>
    <scope>NUCLEOTIDE SEQUENCE [LARGE SCALE GENOMIC DNA]</scope>
    <source>
        <strain evidence="7 8">RN62</strain>
    </source>
</reference>
<organism evidence="7 8">
    <name type="scientific">Euzebyella marina</name>
    <dbReference type="NCBI Taxonomy" id="1761453"/>
    <lineage>
        <taxon>Bacteria</taxon>
        <taxon>Pseudomonadati</taxon>
        <taxon>Bacteroidota</taxon>
        <taxon>Flavobacteriia</taxon>
        <taxon>Flavobacteriales</taxon>
        <taxon>Flavobacteriaceae</taxon>
        <taxon>Euzebyella</taxon>
    </lineage>
</organism>